<dbReference type="AlphaFoldDB" id="A0A9W6TW72"/>
<evidence type="ECO:0000313" key="2">
    <source>
        <dbReference type="EMBL" id="GMF20720.1"/>
    </source>
</evidence>
<feature type="compositionally biased region" description="Polar residues" evidence="1">
    <location>
        <begin position="87"/>
        <end position="106"/>
    </location>
</feature>
<name>A0A9W6TW72_9STRA</name>
<dbReference type="Proteomes" id="UP001165121">
    <property type="component" value="Unassembled WGS sequence"/>
</dbReference>
<dbReference type="OrthoDB" id="74258at2759"/>
<accession>A0A9W6TW72</accession>
<protein>
    <submittedName>
        <fullName evidence="2">Unnamed protein product</fullName>
    </submittedName>
</protein>
<organism evidence="2 3">
    <name type="scientific">Phytophthora fragariaefolia</name>
    <dbReference type="NCBI Taxonomy" id="1490495"/>
    <lineage>
        <taxon>Eukaryota</taxon>
        <taxon>Sar</taxon>
        <taxon>Stramenopiles</taxon>
        <taxon>Oomycota</taxon>
        <taxon>Peronosporomycetes</taxon>
        <taxon>Peronosporales</taxon>
        <taxon>Peronosporaceae</taxon>
        <taxon>Phytophthora</taxon>
    </lineage>
</organism>
<reference evidence="2" key="1">
    <citation type="submission" date="2023-04" db="EMBL/GenBank/DDBJ databases">
        <title>Phytophthora fragariaefolia NBRC 109709.</title>
        <authorList>
            <person name="Ichikawa N."/>
            <person name="Sato H."/>
            <person name="Tonouchi N."/>
        </authorList>
    </citation>
    <scope>NUCLEOTIDE SEQUENCE</scope>
    <source>
        <strain evidence="2">NBRC 109709</strain>
    </source>
</reference>
<gene>
    <name evidence="2" type="ORF">Pfra01_000254700</name>
</gene>
<keyword evidence="3" id="KW-1185">Reference proteome</keyword>
<proteinExistence type="predicted"/>
<feature type="region of interest" description="Disordered" evidence="1">
    <location>
        <begin position="87"/>
        <end position="116"/>
    </location>
</feature>
<evidence type="ECO:0000256" key="1">
    <source>
        <dbReference type="SAM" id="MobiDB-lite"/>
    </source>
</evidence>
<comment type="caution">
    <text evidence="2">The sequence shown here is derived from an EMBL/GenBank/DDBJ whole genome shotgun (WGS) entry which is preliminary data.</text>
</comment>
<dbReference type="EMBL" id="BSXT01000208">
    <property type="protein sequence ID" value="GMF20720.1"/>
    <property type="molecule type" value="Genomic_DNA"/>
</dbReference>
<evidence type="ECO:0000313" key="3">
    <source>
        <dbReference type="Proteomes" id="UP001165121"/>
    </source>
</evidence>
<sequence length="313" mass="34751">MKVNVFVAVGGAAARRICWYMGTSDAQVEQAMRLQLRVDARTAFLLRDADGDVVPVSSTLPNGQHYTLVLQDDLCEEMSGSTSAINTRAITSPSGDVSASLTSSPVASKRRRTEDAEASVVHTTATVTTTASTYPSSTPPRSIATVIAQFVDTFTRPIANDDNVNFIPNTGRFALYALYSELVHDKKFHPKREDVFYKMTSMHCKVDRQRVNRYYQCRAENGVGTEVVQCKPQGKGVLLRQYRNAVGVEELQEVIKSAPFVSWLKLDPKEVAAVYVRFVDSFTPIGKSDYRIQSNEDRSSNEATVIEQHILRV</sequence>